<dbReference type="Proteomes" id="UP001138500">
    <property type="component" value="Unassembled WGS sequence"/>
</dbReference>
<gene>
    <name evidence="1" type="ORF">Tdes44962_MAKER03131</name>
</gene>
<dbReference type="EMBL" id="RIBY02001923">
    <property type="protein sequence ID" value="KAH9827024.1"/>
    <property type="molecule type" value="Genomic_DNA"/>
</dbReference>
<reference evidence="1 2" key="1">
    <citation type="journal article" date="2018" name="IMA Fungus">
        <title>IMA Genome-F 10: Nine draft genome sequences of Claviceps purpurea s.lat., including C. arundinis, C. humidiphila, and C. cf. spartinae, pseudomolecules for the pitch canker pathogen Fusarium circinatum, draft genome of Davidsoniella eucalypti, Grosmannia galeiformis, Quambalaria eucalypti, and Teratosphaeria destructans.</title>
        <authorList>
            <person name="Wingfield B.D."/>
            <person name="Liu M."/>
            <person name="Nguyen H.D."/>
            <person name="Lane F.A."/>
            <person name="Morgan S.W."/>
            <person name="De Vos L."/>
            <person name="Wilken P.M."/>
            <person name="Duong T.A."/>
            <person name="Aylward J."/>
            <person name="Coetzee M.P."/>
            <person name="Dadej K."/>
            <person name="De Beer Z.W."/>
            <person name="Findlay W."/>
            <person name="Havenga M."/>
            <person name="Kolarik M."/>
            <person name="Menzies J.G."/>
            <person name="Naidoo K."/>
            <person name="Pochopski O."/>
            <person name="Shoukouhi P."/>
            <person name="Santana Q.C."/>
            <person name="Seifert K.A."/>
            <person name="Soal N."/>
            <person name="Steenkamp E.T."/>
            <person name="Tatham C.T."/>
            <person name="van der Nest M.A."/>
            <person name="Wingfield M.J."/>
        </authorList>
    </citation>
    <scope>NUCLEOTIDE SEQUENCE [LARGE SCALE GENOMIC DNA]</scope>
    <source>
        <strain evidence="1">CMW44962</strain>
    </source>
</reference>
<keyword evidence="2" id="KW-1185">Reference proteome</keyword>
<evidence type="ECO:0000313" key="2">
    <source>
        <dbReference type="Proteomes" id="UP001138500"/>
    </source>
</evidence>
<protein>
    <submittedName>
        <fullName evidence="1">Uncharacterized protein</fullName>
    </submittedName>
</protein>
<sequence length="70" mass="7721">MEEQDSKRVSYSCPGCMASEGREKMFFELLSSPLVLISLEELPDDGITLGVLALFCAQMVETRKGDFASL</sequence>
<name>A0A9W7SQZ8_9PEZI</name>
<accession>A0A9W7SQZ8</accession>
<comment type="caution">
    <text evidence="1">The sequence shown here is derived from an EMBL/GenBank/DDBJ whole genome shotgun (WGS) entry which is preliminary data.</text>
</comment>
<organism evidence="1 2">
    <name type="scientific">Teratosphaeria destructans</name>
    <dbReference type="NCBI Taxonomy" id="418781"/>
    <lineage>
        <taxon>Eukaryota</taxon>
        <taxon>Fungi</taxon>
        <taxon>Dikarya</taxon>
        <taxon>Ascomycota</taxon>
        <taxon>Pezizomycotina</taxon>
        <taxon>Dothideomycetes</taxon>
        <taxon>Dothideomycetidae</taxon>
        <taxon>Mycosphaerellales</taxon>
        <taxon>Teratosphaeriaceae</taxon>
        <taxon>Teratosphaeria</taxon>
    </lineage>
</organism>
<reference evidence="1 2" key="2">
    <citation type="journal article" date="2021" name="Curr. Genet.">
        <title>Genetic response to nitrogen starvation in the aggressive Eucalyptus foliar pathogen Teratosphaeria destructans.</title>
        <authorList>
            <person name="Havenga M."/>
            <person name="Wingfield B.D."/>
            <person name="Wingfield M.J."/>
            <person name="Dreyer L.L."/>
            <person name="Roets F."/>
            <person name="Aylward J."/>
        </authorList>
    </citation>
    <scope>NUCLEOTIDE SEQUENCE [LARGE SCALE GENOMIC DNA]</scope>
    <source>
        <strain evidence="1">CMW44962</strain>
    </source>
</reference>
<evidence type="ECO:0000313" key="1">
    <source>
        <dbReference type="EMBL" id="KAH9827024.1"/>
    </source>
</evidence>
<proteinExistence type="predicted"/>
<dbReference type="AlphaFoldDB" id="A0A9W7SQZ8"/>